<dbReference type="PANTHER" id="PTHR34198">
    <property type="entry name" value="OS01G0175100 PROTEIN"/>
    <property type="match status" value="1"/>
</dbReference>
<evidence type="ECO:0000313" key="2">
    <source>
        <dbReference type="EMBL" id="CCD17880.1"/>
    </source>
</evidence>
<dbReference type="EMBL" id="HE578725">
    <property type="protein sequence ID" value="CCD17880.1"/>
    <property type="molecule type" value="mRNA"/>
</dbReference>
<proteinExistence type="evidence at transcript level"/>
<evidence type="ECO:0000256" key="1">
    <source>
        <dbReference type="SAM" id="MobiDB-lite"/>
    </source>
</evidence>
<name>G4V4D8_9VIRI</name>
<feature type="compositionally biased region" description="Polar residues" evidence="1">
    <location>
        <begin position="83"/>
        <end position="99"/>
    </location>
</feature>
<accession>G4V4D8</accession>
<organism evidence="2">
    <name type="scientific">Micrasterias denticulata</name>
    <dbReference type="NCBI Taxonomy" id="407018"/>
    <lineage>
        <taxon>Eukaryota</taxon>
        <taxon>Viridiplantae</taxon>
        <taxon>Streptophyta</taxon>
        <taxon>Zygnematophyceae</taxon>
        <taxon>Zygnematophycidae</taxon>
        <taxon>Desmidiales</taxon>
        <taxon>Desmidiaceae</taxon>
        <taxon>Micrasterias</taxon>
    </lineage>
</organism>
<feature type="compositionally biased region" description="Polar residues" evidence="1">
    <location>
        <begin position="43"/>
        <end position="60"/>
    </location>
</feature>
<dbReference type="AlphaFoldDB" id="G4V4D8"/>
<dbReference type="PANTHER" id="PTHR34198:SF1">
    <property type="entry name" value="OS01G0104300 PROTEIN"/>
    <property type="match status" value="1"/>
</dbReference>
<feature type="region of interest" description="Disordered" evidence="1">
    <location>
        <begin position="35"/>
        <end position="104"/>
    </location>
</feature>
<sequence length="154" mass="16581">MVQSASVSTGALSYLLNVGSTSWNNAEANPARRVSVSSSSVRLQTASTQHKGTNIASSQWDWPLPTPVTNLQEPEGFSDSADARSNSSKLIQENPSAPQSPKARTRAIVVEVRVGAGRAGKFTPEKVKLLRQKTRESESHHDLMYHSGLAARLA</sequence>
<protein>
    <submittedName>
        <fullName evidence="2">Uncharacterized protein</fullName>
    </submittedName>
</protein>
<reference evidence="2" key="1">
    <citation type="journal article" date="2011" name="BMC Plant Biol.">
        <title>Transcriptional analysis of cell growth and morphogenesis in the unicellular green alga Micrasterias (Streptophyta), with emphasis on the role of expansin.</title>
        <authorList>
            <person name="Vannerum K."/>
            <person name="Huysman M."/>
            <person name="De Rycke R."/>
            <person name="Vuylsteke M."/>
            <person name="Leliaert F."/>
            <person name="Pollier J."/>
            <person name="Luetz-Meindl U."/>
            <person name="Gillard J."/>
            <person name="De Veylder L."/>
            <person name="Goossens A."/>
            <person name="Inze D."/>
            <person name="Vyverman W."/>
        </authorList>
    </citation>
    <scope>NUCLEOTIDE SEQUENCE</scope>
</reference>